<dbReference type="GO" id="GO:0003677">
    <property type="term" value="F:DNA binding"/>
    <property type="evidence" value="ECO:0007669"/>
    <property type="project" value="UniProtKB-KW"/>
</dbReference>
<dbReference type="SUPFAM" id="SSF57701">
    <property type="entry name" value="Zn2/Cys6 DNA-binding domain"/>
    <property type="match status" value="1"/>
</dbReference>
<reference evidence="9" key="1">
    <citation type="submission" date="2019-04" db="EMBL/GenBank/DDBJ databases">
        <title>Friends and foes A comparative genomics studyof 23 Aspergillus species from section Flavi.</title>
        <authorList>
            <consortium name="DOE Joint Genome Institute"/>
            <person name="Kjaerbolling I."/>
            <person name="Vesth T."/>
            <person name="Frisvad J.C."/>
            <person name="Nybo J.L."/>
            <person name="Theobald S."/>
            <person name="Kildgaard S."/>
            <person name="Isbrandt T."/>
            <person name="Kuo A."/>
            <person name="Sato A."/>
            <person name="Lyhne E.K."/>
            <person name="Kogle M.E."/>
            <person name="Wiebenga A."/>
            <person name="Kun R.S."/>
            <person name="Lubbers R.J."/>
            <person name="Makela M.R."/>
            <person name="Barry K."/>
            <person name="Chovatia M."/>
            <person name="Clum A."/>
            <person name="Daum C."/>
            <person name="Haridas S."/>
            <person name="He G."/>
            <person name="LaButti K."/>
            <person name="Lipzen A."/>
            <person name="Mondo S."/>
            <person name="Riley R."/>
            <person name="Salamov A."/>
            <person name="Simmons B.A."/>
            <person name="Magnuson J.K."/>
            <person name="Henrissat B."/>
            <person name="Mortensen U.H."/>
            <person name="Larsen T.O."/>
            <person name="Devries R.P."/>
            <person name="Grigoriev I.V."/>
            <person name="Machida M."/>
            <person name="Baker S.E."/>
            <person name="Andersen M.R."/>
        </authorList>
    </citation>
    <scope>NUCLEOTIDE SEQUENCE [LARGE SCALE GENOMIC DNA]</scope>
    <source>
        <strain evidence="9">CBS 553.77</strain>
    </source>
</reference>
<protein>
    <submittedName>
        <fullName evidence="8">C6 transcription factor</fullName>
    </submittedName>
</protein>
<dbReference type="PANTHER" id="PTHR46910:SF32">
    <property type="entry name" value="TRANSCRIPTION FACTOR DOMAIN-CONTAINING PROTEIN-RELATED"/>
    <property type="match status" value="1"/>
</dbReference>
<keyword evidence="3" id="KW-0238">DNA-binding</keyword>
<keyword evidence="4" id="KW-0804">Transcription</keyword>
<proteinExistence type="predicted"/>
<dbReference type="PROSITE" id="PS50048">
    <property type="entry name" value="ZN2_CY6_FUNGAL_2"/>
    <property type="match status" value="1"/>
</dbReference>
<dbReference type="InterPro" id="IPR050987">
    <property type="entry name" value="AtrR-like"/>
</dbReference>
<feature type="domain" description="Zn(2)-C6 fungal-type" evidence="7">
    <location>
        <begin position="13"/>
        <end position="42"/>
    </location>
</feature>
<evidence type="ECO:0000313" key="8">
    <source>
        <dbReference type="EMBL" id="KAE8351317.1"/>
    </source>
</evidence>
<dbReference type="GO" id="GO:0008270">
    <property type="term" value="F:zinc ion binding"/>
    <property type="evidence" value="ECO:0007669"/>
    <property type="project" value="InterPro"/>
</dbReference>
<evidence type="ECO:0000256" key="1">
    <source>
        <dbReference type="ARBA" id="ARBA00022723"/>
    </source>
</evidence>
<feature type="region of interest" description="Disordered" evidence="6">
    <location>
        <begin position="105"/>
        <end position="125"/>
    </location>
</feature>
<dbReference type="GO" id="GO:0009893">
    <property type="term" value="P:positive regulation of metabolic process"/>
    <property type="evidence" value="ECO:0007669"/>
    <property type="project" value="UniProtKB-ARBA"/>
</dbReference>
<sequence length="731" mass="82900">MDRSERPKRTANACKQCRSRKVKCSGIHPCDKCRQRRQDCVFEDDRKIVVSEELFLSLKRRVEEIESTTPPRKRTRTWESCSGDTYYGSTNATISLTVDELRQVRASETPKESTPDHPEVNRYDERFASNPLVSPSYVKHTGRKQRTWLFLGPTSTWSFSRRILNTIQARLSPHNSTPLPLAVDGDAYQLQWRHASSEEPPDISDLPSLDHALYILNTVQFHFSHLYLLFDEDEFLCNLYEFYDNAAGKAQESRLWYVQFLVILAFGEALLAPVRKASNAASWAKYFSRAMSLLPDITGLWQDPVLAIEVLTLIGLYFHSVDMRDTAYCYIGHAMRMALVEGHHRAPPVEQLGQKLVDRCQNIWWTVYILDRKFSSLIGSPNAVNDAEITTPLSEPKSCAQKEAALSLHVRITQVITRVIDSKSAIPHSHIWLDLNRYIPAVYSPDGKLGGVFLRKVRSVLQEMTDLSRELEDVFAHRFSNSVNALSGVTTRLTLSCHQCIIVTTRPLVLTLVWERLNCFEEGDAFRTLSSPVQTLLQASTDSAIKSLRILTALRDQNILETFLPFDLENLFTSFFILSLISAILPDTIPDPSYRDMGFGLLDDMIARGNRVAQLRKSEIVQLEELVQPLLLPRLQPPTPGSSAKKVTAERVPDQVHDAIAILNAGTSPTPSVPNPTHVTHDDEILPLDWRECGLSMDQMHSVTDEFNANNLVLDAEREGLQSDLWLWSDR</sequence>
<dbReference type="PANTHER" id="PTHR46910">
    <property type="entry name" value="TRANSCRIPTION FACTOR PDR1"/>
    <property type="match status" value="1"/>
</dbReference>
<evidence type="ECO:0000256" key="5">
    <source>
        <dbReference type="ARBA" id="ARBA00023242"/>
    </source>
</evidence>
<dbReference type="Proteomes" id="UP000327118">
    <property type="component" value="Unassembled WGS sequence"/>
</dbReference>
<dbReference type="OrthoDB" id="3548654at2759"/>
<evidence type="ECO:0000256" key="3">
    <source>
        <dbReference type="ARBA" id="ARBA00023125"/>
    </source>
</evidence>
<dbReference type="InterPro" id="IPR001138">
    <property type="entry name" value="Zn2Cys6_DnaBD"/>
</dbReference>
<dbReference type="PROSITE" id="PS00463">
    <property type="entry name" value="ZN2_CY6_FUNGAL_1"/>
    <property type="match status" value="1"/>
</dbReference>
<dbReference type="SMART" id="SM00066">
    <property type="entry name" value="GAL4"/>
    <property type="match status" value="1"/>
</dbReference>
<dbReference type="Gene3D" id="4.10.240.10">
    <property type="entry name" value="Zn(2)-C6 fungal-type DNA-binding domain"/>
    <property type="match status" value="1"/>
</dbReference>
<keyword evidence="1" id="KW-0479">Metal-binding</keyword>
<keyword evidence="5" id="KW-0539">Nucleus</keyword>
<keyword evidence="2" id="KW-0805">Transcription regulation</keyword>
<evidence type="ECO:0000259" key="7">
    <source>
        <dbReference type="PROSITE" id="PS50048"/>
    </source>
</evidence>
<evidence type="ECO:0000256" key="4">
    <source>
        <dbReference type="ARBA" id="ARBA00023163"/>
    </source>
</evidence>
<dbReference type="Pfam" id="PF04082">
    <property type="entry name" value="Fungal_trans"/>
    <property type="match status" value="1"/>
</dbReference>
<dbReference type="CDD" id="cd00067">
    <property type="entry name" value="GAL4"/>
    <property type="match status" value="1"/>
</dbReference>
<dbReference type="SMART" id="SM00906">
    <property type="entry name" value="Fungal_trans"/>
    <property type="match status" value="1"/>
</dbReference>
<dbReference type="CDD" id="cd12148">
    <property type="entry name" value="fungal_TF_MHR"/>
    <property type="match status" value="1"/>
</dbReference>
<gene>
    <name evidence="8" type="ORF">BDV28DRAFT_150115</name>
</gene>
<organism evidence="8 9">
    <name type="scientific">Aspergillus coremiiformis</name>
    <dbReference type="NCBI Taxonomy" id="138285"/>
    <lineage>
        <taxon>Eukaryota</taxon>
        <taxon>Fungi</taxon>
        <taxon>Dikarya</taxon>
        <taxon>Ascomycota</taxon>
        <taxon>Pezizomycotina</taxon>
        <taxon>Eurotiomycetes</taxon>
        <taxon>Eurotiomycetidae</taxon>
        <taxon>Eurotiales</taxon>
        <taxon>Aspergillaceae</taxon>
        <taxon>Aspergillus</taxon>
        <taxon>Aspergillus subgen. Circumdati</taxon>
    </lineage>
</organism>
<accession>A0A5N6Z0W5</accession>
<dbReference type="Pfam" id="PF00172">
    <property type="entry name" value="Zn_clus"/>
    <property type="match status" value="1"/>
</dbReference>
<keyword evidence="9" id="KW-1185">Reference proteome</keyword>
<dbReference type="GO" id="GO:0006351">
    <property type="term" value="P:DNA-templated transcription"/>
    <property type="evidence" value="ECO:0007669"/>
    <property type="project" value="InterPro"/>
</dbReference>
<name>A0A5N6Z0W5_9EURO</name>
<dbReference type="AlphaFoldDB" id="A0A5N6Z0W5"/>
<evidence type="ECO:0000256" key="2">
    <source>
        <dbReference type="ARBA" id="ARBA00023015"/>
    </source>
</evidence>
<dbReference type="GO" id="GO:0000981">
    <property type="term" value="F:DNA-binding transcription factor activity, RNA polymerase II-specific"/>
    <property type="evidence" value="ECO:0007669"/>
    <property type="project" value="InterPro"/>
</dbReference>
<dbReference type="InterPro" id="IPR036864">
    <property type="entry name" value="Zn2-C6_fun-type_DNA-bd_sf"/>
</dbReference>
<dbReference type="InterPro" id="IPR007219">
    <property type="entry name" value="XnlR_reg_dom"/>
</dbReference>
<evidence type="ECO:0000256" key="6">
    <source>
        <dbReference type="SAM" id="MobiDB-lite"/>
    </source>
</evidence>
<evidence type="ECO:0000313" key="9">
    <source>
        <dbReference type="Proteomes" id="UP000327118"/>
    </source>
</evidence>
<dbReference type="EMBL" id="ML739177">
    <property type="protein sequence ID" value="KAE8351317.1"/>
    <property type="molecule type" value="Genomic_DNA"/>
</dbReference>